<evidence type="ECO:0000256" key="1">
    <source>
        <dbReference type="ARBA" id="ARBA00008061"/>
    </source>
</evidence>
<gene>
    <name evidence="3" type="ORF">H6A20_02840</name>
</gene>
<dbReference type="Proteomes" id="UP000705508">
    <property type="component" value="Unassembled WGS sequence"/>
</dbReference>
<dbReference type="Gene3D" id="2.60.40.1180">
    <property type="entry name" value="Golgi alpha-mannosidase II"/>
    <property type="match status" value="1"/>
</dbReference>
<dbReference type="GO" id="GO:0005975">
    <property type="term" value="P:carbohydrate metabolic process"/>
    <property type="evidence" value="ECO:0007669"/>
    <property type="project" value="InterPro"/>
</dbReference>
<evidence type="ECO:0000259" key="2">
    <source>
        <dbReference type="SMART" id="SM00642"/>
    </source>
</evidence>
<evidence type="ECO:0000313" key="3">
    <source>
        <dbReference type="EMBL" id="MBM6947600.1"/>
    </source>
</evidence>
<evidence type="ECO:0000313" key="4">
    <source>
        <dbReference type="Proteomes" id="UP000705508"/>
    </source>
</evidence>
<dbReference type="Pfam" id="PF02922">
    <property type="entry name" value="CBM_48"/>
    <property type="match status" value="1"/>
</dbReference>
<feature type="domain" description="Glycosyl hydrolase family 13 catalytic" evidence="2">
    <location>
        <begin position="136"/>
        <end position="446"/>
    </location>
</feature>
<dbReference type="SUPFAM" id="SSF51445">
    <property type="entry name" value="(Trans)glycosidases"/>
    <property type="match status" value="1"/>
</dbReference>
<dbReference type="SUPFAM" id="SSF51011">
    <property type="entry name" value="Glycosyl hydrolase domain"/>
    <property type="match status" value="1"/>
</dbReference>
<organism evidence="3 4">
    <name type="scientific">Mordavella massiliensis</name>
    <dbReference type="NCBI Taxonomy" id="1871024"/>
    <lineage>
        <taxon>Bacteria</taxon>
        <taxon>Bacillati</taxon>
        <taxon>Bacillota</taxon>
        <taxon>Clostridia</taxon>
        <taxon>Eubacteriales</taxon>
        <taxon>Clostridiaceae</taxon>
        <taxon>Mordavella</taxon>
    </lineage>
</organism>
<protein>
    <submittedName>
        <fullName evidence="3">Glycogen debranching protein</fullName>
    </submittedName>
</protein>
<proteinExistence type="inferred from homology"/>
<reference evidence="3" key="1">
    <citation type="submission" date="2020-08" db="EMBL/GenBank/DDBJ databases">
        <authorList>
            <person name="Cejkova D."/>
            <person name="Kubasova T."/>
            <person name="Jahodarova E."/>
            <person name="Rychlik I."/>
        </authorList>
    </citation>
    <scope>NUCLEOTIDE SEQUENCE</scope>
    <source>
        <strain evidence="3">An582</strain>
    </source>
</reference>
<dbReference type="AlphaFoldDB" id="A0A938XB09"/>
<dbReference type="Gene3D" id="2.60.40.10">
    <property type="entry name" value="Immunoglobulins"/>
    <property type="match status" value="1"/>
</dbReference>
<reference evidence="3" key="2">
    <citation type="journal article" date="2021" name="Sci. Rep.">
        <title>The distribution of antibiotic resistance genes in chicken gut microbiota commensals.</title>
        <authorList>
            <person name="Juricova H."/>
            <person name="Matiasovicova J."/>
            <person name="Kubasova T."/>
            <person name="Cejkova D."/>
            <person name="Rychlik I."/>
        </authorList>
    </citation>
    <scope>NUCLEOTIDE SEQUENCE</scope>
    <source>
        <strain evidence="3">An582</strain>
    </source>
</reference>
<dbReference type="PANTHER" id="PTHR43002">
    <property type="entry name" value="GLYCOGEN DEBRANCHING ENZYME"/>
    <property type="match status" value="1"/>
</dbReference>
<dbReference type="GO" id="GO:0004553">
    <property type="term" value="F:hydrolase activity, hydrolyzing O-glycosyl compounds"/>
    <property type="evidence" value="ECO:0007669"/>
    <property type="project" value="InterPro"/>
</dbReference>
<dbReference type="InterPro" id="IPR014756">
    <property type="entry name" value="Ig_E-set"/>
</dbReference>
<dbReference type="InterPro" id="IPR006047">
    <property type="entry name" value="GH13_cat_dom"/>
</dbReference>
<dbReference type="RefSeq" id="WP_204905651.1">
    <property type="nucleotide sequence ID" value="NZ_JACJKS010000003.1"/>
</dbReference>
<dbReference type="InterPro" id="IPR013783">
    <property type="entry name" value="Ig-like_fold"/>
</dbReference>
<dbReference type="SUPFAM" id="SSF81296">
    <property type="entry name" value="E set domains"/>
    <property type="match status" value="1"/>
</dbReference>
<sequence length="564" mass="63797">MTRREGRPLPLGADVRKDGVNFAVEAPRGKTCELLLYRKGEKEPAACFDMPACRETGDVRFLALADLPAQEYEYNYRIGGEIVTDPYAKKLSGTRQFDRWEDAEDGGVRGALYLDDYDWEEDARPAVPMHRTVAYSLHVRGFTKHASSRVRHRGTFAGLTEKIPYLTELGINQIQCMPVYEFEPSPKYLNYWGYGPGYYFAPRASYAAGDPVTELKDMVKACHRAGIEVVLEMPFEGDTPRILMESCLRHYMTEYHVDGFILNPDVTPADGVYRDPLLAGMKLLKHQTGFQNVMRRFLKGDEGMVGDVIYWLRRQAGAEGFYNYITNQNGFTLNDLISYDAKHNEANGENNQDGPDYNYSWNCGAEGPSRKKAVTALREGQRRNAFFLVLLAQGTPCLLAGDEFGNTQKGNNNAYCQDNPTGWLDWSRLEKERKLFRFVRDLIAFRKAHPVLAQEKELLGMDQLSCGVPDVSYHGTYAWQTPSEVSSRQLGVYYCGKMAGDADCFVAYNMHWLDHSFALPALPKGKKWYLAADTKEGIRSGEELLDDQRGAFLSERTIAVFVGK</sequence>
<dbReference type="Gene3D" id="3.20.20.80">
    <property type="entry name" value="Glycosidases"/>
    <property type="match status" value="2"/>
</dbReference>
<comment type="caution">
    <text evidence="3">The sequence shown here is derived from an EMBL/GenBank/DDBJ whole genome shotgun (WGS) entry which is preliminary data.</text>
</comment>
<dbReference type="InterPro" id="IPR013780">
    <property type="entry name" value="Glyco_hydro_b"/>
</dbReference>
<dbReference type="CDD" id="cd11234">
    <property type="entry name" value="E_set_GDE_N"/>
    <property type="match status" value="1"/>
</dbReference>
<dbReference type="EMBL" id="JACJKS010000003">
    <property type="protein sequence ID" value="MBM6947600.1"/>
    <property type="molecule type" value="Genomic_DNA"/>
</dbReference>
<dbReference type="InterPro" id="IPR004193">
    <property type="entry name" value="Glyco_hydro_13_N"/>
</dbReference>
<name>A0A938XB09_9CLOT</name>
<dbReference type="InterPro" id="IPR017853">
    <property type="entry name" value="GH"/>
</dbReference>
<comment type="similarity">
    <text evidence="1">Belongs to the glycosyl hydrolase 13 family.</text>
</comment>
<dbReference type="SMART" id="SM00642">
    <property type="entry name" value="Aamy"/>
    <property type="match status" value="1"/>
</dbReference>
<accession>A0A938XB09</accession>